<dbReference type="SUPFAM" id="SSF56300">
    <property type="entry name" value="Metallo-dependent phosphatases"/>
    <property type="match status" value="1"/>
</dbReference>
<evidence type="ECO:0000259" key="1">
    <source>
        <dbReference type="Pfam" id="PF00149"/>
    </source>
</evidence>
<dbReference type="PANTHER" id="PTHR31302">
    <property type="entry name" value="TRANSMEMBRANE PROTEIN WITH METALLOPHOSPHOESTERASE DOMAIN-RELATED"/>
    <property type="match status" value="1"/>
</dbReference>
<reference evidence="2 3" key="1">
    <citation type="submission" date="2020-08" db="EMBL/GenBank/DDBJ databases">
        <title>A Genomic Blueprint of the Chicken Gut Microbiome.</title>
        <authorList>
            <person name="Gilroy R."/>
            <person name="Ravi A."/>
            <person name="Getino M."/>
            <person name="Pursley I."/>
            <person name="Horton D.L."/>
            <person name="Alikhan N.-F."/>
            <person name="Baker D."/>
            <person name="Gharbi K."/>
            <person name="Hall N."/>
            <person name="Watson M."/>
            <person name="Adriaenssens E.M."/>
            <person name="Foster-Nyarko E."/>
            <person name="Jarju S."/>
            <person name="Secka A."/>
            <person name="Antonio M."/>
            <person name="Oren A."/>
            <person name="Chaudhuri R."/>
            <person name="La Ragione R.M."/>
            <person name="Hildebrand F."/>
            <person name="Pallen M.J."/>
        </authorList>
    </citation>
    <scope>NUCLEOTIDE SEQUENCE [LARGE SCALE GENOMIC DNA]</scope>
    <source>
        <strain evidence="2 3">Sa5YUA1</strain>
    </source>
</reference>
<protein>
    <submittedName>
        <fullName evidence="2">Metallophosphoesterase</fullName>
    </submittedName>
</protein>
<dbReference type="InterPro" id="IPR004843">
    <property type="entry name" value="Calcineurin-like_PHP"/>
</dbReference>
<name>A0ABR8QNL2_9BACI</name>
<sequence length="288" mass="32717">MAEKMNRRSFLKKSMGSFVALAAIGTGGFFYARDIEPKYLQVNHHNIIKSQLPHSFHNLKIVQFSDTHLGFHYDLTELEKLMNKINSYQPDLILFTGDLMDKPNEYPYINQIAPILSKLKASIGKFAIYGNHDHGGYGSDIYREIMEDSGFEVLLNESKKVTINNESIYISGIDDAMLGKPNFQTTFADIPNDGYHIFLSHAPDLAEEASQYHVDFQFSGHSHGGQIQIPFIGALVKPPFGEIYYEGFYDVGDEKPLKLYVNRGIGTTRLPFRFLCRPELTIFTLKSE</sequence>
<dbReference type="InterPro" id="IPR029052">
    <property type="entry name" value="Metallo-depent_PP-like"/>
</dbReference>
<feature type="domain" description="Calcineurin-like phosphoesterase" evidence="1">
    <location>
        <begin position="59"/>
        <end position="224"/>
    </location>
</feature>
<dbReference type="Pfam" id="PF00149">
    <property type="entry name" value="Metallophos"/>
    <property type="match status" value="1"/>
</dbReference>
<proteinExistence type="predicted"/>
<dbReference type="PANTHER" id="PTHR31302:SF25">
    <property type="entry name" value="PHOSPHOESTERASE"/>
    <property type="match status" value="1"/>
</dbReference>
<dbReference type="RefSeq" id="WP_191812555.1">
    <property type="nucleotide sequence ID" value="NZ_JACSQT010000002.1"/>
</dbReference>
<organism evidence="2 3">
    <name type="scientific">Cytobacillus stercorigallinarum</name>
    <dbReference type="NCBI Taxonomy" id="2762240"/>
    <lineage>
        <taxon>Bacteria</taxon>
        <taxon>Bacillati</taxon>
        <taxon>Bacillota</taxon>
        <taxon>Bacilli</taxon>
        <taxon>Bacillales</taxon>
        <taxon>Bacillaceae</taxon>
        <taxon>Cytobacillus</taxon>
    </lineage>
</organism>
<evidence type="ECO:0000313" key="3">
    <source>
        <dbReference type="Proteomes" id="UP000657931"/>
    </source>
</evidence>
<dbReference type="Gene3D" id="3.60.21.10">
    <property type="match status" value="1"/>
</dbReference>
<evidence type="ECO:0000313" key="2">
    <source>
        <dbReference type="EMBL" id="MBD7936907.1"/>
    </source>
</evidence>
<comment type="caution">
    <text evidence="2">The sequence shown here is derived from an EMBL/GenBank/DDBJ whole genome shotgun (WGS) entry which is preliminary data.</text>
</comment>
<accession>A0ABR8QNL2</accession>
<dbReference type="EMBL" id="JACSQT010000002">
    <property type="protein sequence ID" value="MBD7936907.1"/>
    <property type="molecule type" value="Genomic_DNA"/>
</dbReference>
<dbReference type="CDD" id="cd07385">
    <property type="entry name" value="MPP_YkuE_C"/>
    <property type="match status" value="1"/>
</dbReference>
<keyword evidence="3" id="KW-1185">Reference proteome</keyword>
<dbReference type="InterPro" id="IPR051158">
    <property type="entry name" value="Metallophosphoesterase_sf"/>
</dbReference>
<gene>
    <name evidence="2" type="ORF">H9655_07675</name>
</gene>
<dbReference type="Proteomes" id="UP000657931">
    <property type="component" value="Unassembled WGS sequence"/>
</dbReference>